<protein>
    <submittedName>
        <fullName evidence="11 12">Neprilysin, putative</fullName>
        <ecNumber evidence="11">3.4.24.11</ecNumber>
    </submittedName>
</protein>
<dbReference type="GO" id="GO:0016485">
    <property type="term" value="P:protein processing"/>
    <property type="evidence" value="ECO:0000318"/>
    <property type="project" value="GO_Central"/>
</dbReference>
<dbReference type="HOGENOM" id="CLU_783651_0_0_1"/>
<evidence type="ECO:0000313" key="11">
    <source>
        <dbReference type="EMBL" id="EEC05714.1"/>
    </source>
</evidence>
<name>B7PGJ2_IXOSC</name>
<dbReference type="PRINTS" id="PR00786">
    <property type="entry name" value="NEPRILYSIN"/>
</dbReference>
<dbReference type="EMBL" id="DS708364">
    <property type="protein sequence ID" value="EEC05714.1"/>
    <property type="molecule type" value="Genomic_DNA"/>
</dbReference>
<dbReference type="SUPFAM" id="SSF55486">
    <property type="entry name" value="Metalloproteases ('zincins'), catalytic domain"/>
    <property type="match status" value="2"/>
</dbReference>
<keyword evidence="4" id="KW-0479">Metal-binding</keyword>
<evidence type="ECO:0000259" key="9">
    <source>
        <dbReference type="Pfam" id="PF01431"/>
    </source>
</evidence>
<keyword evidence="3" id="KW-0645">Protease</keyword>
<dbReference type="GO" id="GO:0046872">
    <property type="term" value="F:metal ion binding"/>
    <property type="evidence" value="ECO:0007669"/>
    <property type="project" value="UniProtKB-KW"/>
</dbReference>
<dbReference type="InParanoid" id="B7PGJ2"/>
<evidence type="ECO:0000256" key="1">
    <source>
        <dbReference type="ARBA" id="ARBA00001947"/>
    </source>
</evidence>
<reference evidence="11 13" key="1">
    <citation type="submission" date="2008-03" db="EMBL/GenBank/DDBJ databases">
        <title>Annotation of Ixodes scapularis.</title>
        <authorList>
            <consortium name="Ixodes scapularis Genome Project Consortium"/>
            <person name="Caler E."/>
            <person name="Hannick L.I."/>
            <person name="Bidwell S."/>
            <person name="Joardar V."/>
            <person name="Thiagarajan M."/>
            <person name="Amedeo P."/>
            <person name="Galinsky K.J."/>
            <person name="Schobel S."/>
            <person name="Inman J."/>
            <person name="Hostetler J."/>
            <person name="Miller J."/>
            <person name="Hammond M."/>
            <person name="Megy K."/>
            <person name="Lawson D."/>
            <person name="Kodira C."/>
            <person name="Sutton G."/>
            <person name="Meyer J."/>
            <person name="Hill C.A."/>
            <person name="Birren B."/>
            <person name="Nene V."/>
            <person name="Collins F."/>
            <person name="Alarcon-Chaidez F."/>
            <person name="Wikel S."/>
            <person name="Strausberg R."/>
        </authorList>
    </citation>
    <scope>NUCLEOTIDE SEQUENCE [LARGE SCALE GENOMIC DNA]</scope>
    <source>
        <strain evidence="13">Wikel</strain>
        <strain evidence="11">Wikel colony</strain>
    </source>
</reference>
<dbReference type="EMBL" id="ABJB010027899">
    <property type="status" value="NOT_ANNOTATED_CDS"/>
    <property type="molecule type" value="Genomic_DNA"/>
</dbReference>
<evidence type="ECO:0000256" key="4">
    <source>
        <dbReference type="ARBA" id="ARBA00022723"/>
    </source>
</evidence>
<evidence type="ECO:0000313" key="12">
    <source>
        <dbReference type="EnsemblMetazoa" id="ISCW004216-PA"/>
    </source>
</evidence>
<proteinExistence type="inferred from homology"/>
<dbReference type="GO" id="GO:0004222">
    <property type="term" value="F:metalloendopeptidase activity"/>
    <property type="evidence" value="ECO:0000318"/>
    <property type="project" value="GO_Central"/>
</dbReference>
<dbReference type="PANTHER" id="PTHR11733">
    <property type="entry name" value="ZINC METALLOPROTEASE FAMILY M13 NEPRILYSIN-RELATED"/>
    <property type="match status" value="1"/>
</dbReference>
<evidence type="ECO:0000256" key="2">
    <source>
        <dbReference type="ARBA" id="ARBA00007357"/>
    </source>
</evidence>
<evidence type="ECO:0000256" key="3">
    <source>
        <dbReference type="ARBA" id="ARBA00022670"/>
    </source>
</evidence>
<evidence type="ECO:0000256" key="7">
    <source>
        <dbReference type="ARBA" id="ARBA00023049"/>
    </source>
</evidence>
<feature type="domain" description="Peptidase M13 C-terminal" evidence="9">
    <location>
        <begin position="190"/>
        <end position="352"/>
    </location>
</feature>
<evidence type="ECO:0000256" key="8">
    <source>
        <dbReference type="SAM" id="SignalP"/>
    </source>
</evidence>
<evidence type="ECO:0000259" key="10">
    <source>
        <dbReference type="Pfam" id="PF05649"/>
    </source>
</evidence>
<feature type="domain" description="Peptidase M13 N-terminal" evidence="10">
    <location>
        <begin position="57"/>
        <end position="185"/>
    </location>
</feature>
<sequence>MSPSPVGVTFLGFTYFVVKLLTDLACEALFPWCDHPVNCFDYTIELSQSVDHSVDACEGLYDHTCAFWALNHPLTSSQFDHLNSRIHLELFKLLSKPPQRRSLSVFDKTVAAFSECRAVELKQKEHLHVLLDVLKKYSLEWPSLKVTSKASVMEALVGLSLDFHFGVIFDFQMTIDFKTDNRYGFALSYSAVNYGAIGKVMGHEITHSFDFLFGDIAKSGDKVDWYSKDSRAEFRRKIECVMEQVQNASDIKGIGLSSISESFADTAGVEKAYSAFSRIAKGSGLLRYNPDQLFFASGCFSFCGSKREGVDKGKIYPPTFLRCDVPAANEAHFADAFKCPKEARLNPTNRCDFH</sequence>
<dbReference type="Pfam" id="PF01431">
    <property type="entry name" value="Peptidase_M13"/>
    <property type="match status" value="1"/>
</dbReference>
<dbReference type="VEuPathDB" id="VectorBase:ISCI024902"/>
<evidence type="ECO:0000256" key="6">
    <source>
        <dbReference type="ARBA" id="ARBA00022833"/>
    </source>
</evidence>
<dbReference type="PaxDb" id="6945-B7PGJ2"/>
<dbReference type="PROSITE" id="PS51885">
    <property type="entry name" value="NEPRILYSIN"/>
    <property type="match status" value="1"/>
</dbReference>
<dbReference type="Pfam" id="PF05649">
    <property type="entry name" value="Peptidase_M13_N"/>
    <property type="match status" value="1"/>
</dbReference>
<organism>
    <name type="scientific">Ixodes scapularis</name>
    <name type="common">Black-legged tick</name>
    <name type="synonym">Deer tick</name>
    <dbReference type="NCBI Taxonomy" id="6945"/>
    <lineage>
        <taxon>Eukaryota</taxon>
        <taxon>Metazoa</taxon>
        <taxon>Ecdysozoa</taxon>
        <taxon>Arthropoda</taxon>
        <taxon>Chelicerata</taxon>
        <taxon>Arachnida</taxon>
        <taxon>Acari</taxon>
        <taxon>Parasitiformes</taxon>
        <taxon>Ixodida</taxon>
        <taxon>Ixodoidea</taxon>
        <taxon>Ixodidae</taxon>
        <taxon>Ixodinae</taxon>
        <taxon>Ixodes</taxon>
    </lineage>
</organism>
<dbReference type="InterPro" id="IPR008753">
    <property type="entry name" value="Peptidase_M13_N"/>
</dbReference>
<keyword evidence="8" id="KW-0732">Signal</keyword>
<dbReference type="GO" id="GO:0005886">
    <property type="term" value="C:plasma membrane"/>
    <property type="evidence" value="ECO:0000318"/>
    <property type="project" value="GO_Central"/>
</dbReference>
<dbReference type="PANTHER" id="PTHR11733:SF241">
    <property type="entry name" value="GH26575P-RELATED"/>
    <property type="match status" value="1"/>
</dbReference>
<dbReference type="EnsemblMetazoa" id="ISCW004216-RA">
    <property type="protein sequence ID" value="ISCW004216-PA"/>
    <property type="gene ID" value="ISCW004216"/>
</dbReference>
<dbReference type="EC" id="3.4.24.11" evidence="11"/>
<dbReference type="InterPro" id="IPR024079">
    <property type="entry name" value="MetalloPept_cat_dom_sf"/>
</dbReference>
<keyword evidence="13" id="KW-1185">Reference proteome</keyword>
<dbReference type="OrthoDB" id="6477792at2759"/>
<comment type="similarity">
    <text evidence="2">Belongs to the peptidase M13 family.</text>
</comment>
<dbReference type="AlphaFoldDB" id="B7PGJ2"/>
<dbReference type="VEuPathDB" id="VectorBase:ISCI004216"/>
<comment type="cofactor">
    <cofactor evidence="1">
        <name>Zn(2+)</name>
        <dbReference type="ChEBI" id="CHEBI:29105"/>
    </cofactor>
</comment>
<feature type="chain" id="PRO_5010826119" evidence="8">
    <location>
        <begin position="29"/>
        <end position="354"/>
    </location>
</feature>
<reference evidence="12" key="2">
    <citation type="submission" date="2020-05" db="UniProtKB">
        <authorList>
            <consortium name="EnsemblMetazoa"/>
        </authorList>
    </citation>
    <scope>IDENTIFICATION</scope>
    <source>
        <strain evidence="12">wikel</strain>
    </source>
</reference>
<dbReference type="Proteomes" id="UP000001555">
    <property type="component" value="Unassembled WGS sequence"/>
</dbReference>
<dbReference type="STRING" id="6945.B7PGJ2"/>
<keyword evidence="5 11" id="KW-0378">Hydrolase</keyword>
<dbReference type="InterPro" id="IPR000718">
    <property type="entry name" value="Peptidase_M13"/>
</dbReference>
<dbReference type="InterPro" id="IPR018497">
    <property type="entry name" value="Peptidase_M13_C"/>
</dbReference>
<feature type="signal peptide" evidence="8">
    <location>
        <begin position="1"/>
        <end position="28"/>
    </location>
</feature>
<keyword evidence="6" id="KW-0862">Zinc</keyword>
<gene>
    <name evidence="11" type="ORF">IscW_ISCW004216</name>
</gene>
<dbReference type="VEuPathDB" id="VectorBase:ISCW004216"/>
<evidence type="ECO:0000256" key="5">
    <source>
        <dbReference type="ARBA" id="ARBA00022801"/>
    </source>
</evidence>
<dbReference type="Gene3D" id="3.40.390.10">
    <property type="entry name" value="Collagenase (Catalytic Domain)"/>
    <property type="match status" value="1"/>
</dbReference>
<keyword evidence="7" id="KW-0482">Metalloprotease</keyword>
<evidence type="ECO:0000313" key="13">
    <source>
        <dbReference type="Proteomes" id="UP000001555"/>
    </source>
</evidence>
<accession>B7PGJ2</accession>
<dbReference type="VEuPathDB" id="VectorBase:ISCP_037754"/>